<comment type="caution">
    <text evidence="7">The sequence shown here is derived from an EMBL/GenBank/DDBJ whole genome shotgun (WGS) entry which is preliminary data.</text>
</comment>
<evidence type="ECO:0000256" key="4">
    <source>
        <dbReference type="ARBA" id="ARBA00022759"/>
    </source>
</evidence>
<keyword evidence="4 6" id="KW-0255">Endonuclease</keyword>
<evidence type="ECO:0000313" key="8">
    <source>
        <dbReference type="Proteomes" id="UP000713479"/>
    </source>
</evidence>
<dbReference type="GO" id="GO:0030677">
    <property type="term" value="C:ribonuclease P complex"/>
    <property type="evidence" value="ECO:0007669"/>
    <property type="project" value="UniProtKB-UniRule"/>
</dbReference>
<keyword evidence="5 6" id="KW-0378">Hydrolase</keyword>
<dbReference type="SUPFAM" id="SSF89550">
    <property type="entry name" value="PHP domain-like"/>
    <property type="match status" value="1"/>
</dbReference>
<evidence type="ECO:0000256" key="5">
    <source>
        <dbReference type="ARBA" id="ARBA00022801"/>
    </source>
</evidence>
<dbReference type="AlphaFoldDB" id="A0A8T3VPX4"/>
<dbReference type="InterPro" id="IPR002738">
    <property type="entry name" value="RNase_P_p30"/>
</dbReference>
<dbReference type="InterPro" id="IPR023539">
    <property type="entry name" value="RNase_P_comp-3_arc"/>
</dbReference>
<evidence type="ECO:0000256" key="6">
    <source>
        <dbReference type="HAMAP-Rule" id="MF_00756"/>
    </source>
</evidence>
<dbReference type="Proteomes" id="UP000713479">
    <property type="component" value="Unassembled WGS sequence"/>
</dbReference>
<comment type="similarity">
    <text evidence="6">Belongs to the eukaryotic/archaeal RNase P protein component 3 family.</text>
</comment>
<reference evidence="7" key="1">
    <citation type="submission" date="2019-04" db="EMBL/GenBank/DDBJ databases">
        <title>Evolution of Biomass-Degrading Anaerobic Consortia Revealed by Metagenomics.</title>
        <authorList>
            <person name="Peng X."/>
        </authorList>
    </citation>
    <scope>NUCLEOTIDE SEQUENCE</scope>
    <source>
        <strain evidence="7">SIG13</strain>
    </source>
</reference>
<name>A0A8T3VPX4_9EURY</name>
<dbReference type="EMBL" id="SUTF01000002">
    <property type="protein sequence ID" value="MBE6510025.1"/>
    <property type="molecule type" value="Genomic_DNA"/>
</dbReference>
<sequence length="233" mass="26843">MMFDLNVKGSSCDENLKLAVQAHNYGWSHINFSYDQNDFANALTFKDELKDKLSDLIDFDYTLYIKSNNPSEIRKITRKYRNKASCISVLGGDLKVNRTSLENVQIDVLSRPYLKRYDAGLNHILAREAKDNNVAIELFFIDVLKSYFTHRSKVLANFRDIYRLHKKYDFPLILSSGAESIFDIRTVQDFKAVFTQTGLDASEVDNSFRTAENILKFNSDRKNLILSGVRVVD</sequence>
<dbReference type="Gene3D" id="3.20.20.140">
    <property type="entry name" value="Metal-dependent hydrolases"/>
    <property type="match status" value="1"/>
</dbReference>
<dbReference type="EC" id="3.1.26.5" evidence="6"/>
<dbReference type="Pfam" id="PF01876">
    <property type="entry name" value="RNase_P_p30"/>
    <property type="match status" value="1"/>
</dbReference>
<gene>
    <name evidence="6" type="primary">rnp3</name>
    <name evidence="7" type="ORF">E7Z74_01960</name>
</gene>
<comment type="function">
    <text evidence="6">Part of ribonuclease P, a protein complex that generates mature tRNA molecules by cleaving their 5'-ends.</text>
</comment>
<comment type="catalytic activity">
    <reaction evidence="6">
        <text>Endonucleolytic cleavage of RNA, removing 5'-extranucleotides from tRNA precursor.</text>
        <dbReference type="EC" id="3.1.26.5"/>
    </reaction>
</comment>
<evidence type="ECO:0000313" key="7">
    <source>
        <dbReference type="EMBL" id="MBE6510025.1"/>
    </source>
</evidence>
<dbReference type="InterPro" id="IPR016195">
    <property type="entry name" value="Pol/histidinol_Pase-like"/>
</dbReference>
<protein>
    <recommendedName>
        <fullName evidence="6">Ribonuclease P protein component 3</fullName>
        <shortName evidence="6">RNase P component 3</shortName>
        <ecNumber evidence="6">3.1.26.5</ecNumber>
    </recommendedName>
    <alternativeName>
        <fullName evidence="6">Rpp30</fullName>
    </alternativeName>
</protein>
<evidence type="ECO:0000256" key="1">
    <source>
        <dbReference type="ARBA" id="ARBA00022490"/>
    </source>
</evidence>
<keyword evidence="3 6" id="KW-0540">Nuclease</keyword>
<evidence type="ECO:0000256" key="3">
    <source>
        <dbReference type="ARBA" id="ARBA00022722"/>
    </source>
</evidence>
<dbReference type="NCBIfam" id="NF046111">
    <property type="entry name" value="RNaseP3Mthb"/>
    <property type="match status" value="1"/>
</dbReference>
<accession>A0A8T3VPX4</accession>
<organism evidence="7 8">
    <name type="scientific">Methanobrevibacter millerae</name>
    <dbReference type="NCBI Taxonomy" id="230361"/>
    <lineage>
        <taxon>Archaea</taxon>
        <taxon>Methanobacteriati</taxon>
        <taxon>Methanobacteriota</taxon>
        <taxon>Methanomada group</taxon>
        <taxon>Methanobacteria</taxon>
        <taxon>Methanobacteriales</taxon>
        <taxon>Methanobacteriaceae</taxon>
        <taxon>Methanobrevibacter</taxon>
    </lineage>
</organism>
<comment type="subunit">
    <text evidence="6">Consists of a catalytic RNA component and at least 4-5 protein subunits.</text>
</comment>
<dbReference type="GO" id="GO:0001682">
    <property type="term" value="P:tRNA 5'-leader removal"/>
    <property type="evidence" value="ECO:0007669"/>
    <property type="project" value="UniProtKB-UniRule"/>
</dbReference>
<keyword evidence="1 6" id="KW-0963">Cytoplasm</keyword>
<dbReference type="GO" id="GO:0005737">
    <property type="term" value="C:cytoplasm"/>
    <property type="evidence" value="ECO:0007669"/>
    <property type="project" value="UniProtKB-SubCell"/>
</dbReference>
<dbReference type="GO" id="GO:0004526">
    <property type="term" value="F:ribonuclease P activity"/>
    <property type="evidence" value="ECO:0007669"/>
    <property type="project" value="UniProtKB-UniRule"/>
</dbReference>
<dbReference type="HAMAP" id="MF_00756">
    <property type="entry name" value="RNase_P_3"/>
    <property type="match status" value="1"/>
</dbReference>
<proteinExistence type="inferred from homology"/>
<evidence type="ECO:0000256" key="2">
    <source>
        <dbReference type="ARBA" id="ARBA00022694"/>
    </source>
</evidence>
<comment type="subcellular location">
    <subcellularLocation>
        <location evidence="6">Cytoplasm</location>
    </subcellularLocation>
</comment>
<keyword evidence="2 6" id="KW-0819">tRNA processing</keyword>